<accession>A0A918BVU2</accession>
<proteinExistence type="inferred from homology"/>
<organism evidence="4 5">
    <name type="scientific">Deinococcus ruber</name>
    <dbReference type="NCBI Taxonomy" id="1848197"/>
    <lineage>
        <taxon>Bacteria</taxon>
        <taxon>Thermotogati</taxon>
        <taxon>Deinococcota</taxon>
        <taxon>Deinococci</taxon>
        <taxon>Deinococcales</taxon>
        <taxon>Deinococcaceae</taxon>
        <taxon>Deinococcus</taxon>
    </lineage>
</organism>
<evidence type="ECO:0000259" key="3">
    <source>
        <dbReference type="PROSITE" id="PS01031"/>
    </source>
</evidence>
<evidence type="ECO:0000256" key="2">
    <source>
        <dbReference type="RuleBase" id="RU003616"/>
    </source>
</evidence>
<dbReference type="Proteomes" id="UP000603865">
    <property type="component" value="Unassembled WGS sequence"/>
</dbReference>
<dbReference type="RefSeq" id="WP_189087851.1">
    <property type="nucleotide sequence ID" value="NZ_BMQL01000001.1"/>
</dbReference>
<feature type="domain" description="SHSP" evidence="3">
    <location>
        <begin position="23"/>
        <end position="131"/>
    </location>
</feature>
<dbReference type="Gene3D" id="2.60.40.790">
    <property type="match status" value="1"/>
</dbReference>
<dbReference type="EMBL" id="BMQL01000001">
    <property type="protein sequence ID" value="GGQ95323.1"/>
    <property type="molecule type" value="Genomic_DNA"/>
</dbReference>
<gene>
    <name evidence="4" type="ORF">GCM10008957_04610</name>
</gene>
<sequence>MNEPVLARLNTLMHLREEVENLGTAFPWEPAADWLDQGTHLVLVMDLPGLQPEHLELREEGDDLMIAGERHSELPGELLSRERPGDRFSRTLRFPDEVLPGSGQATLQSGVLNVRFEKRRKTLHQLEAGRE</sequence>
<evidence type="ECO:0000313" key="5">
    <source>
        <dbReference type="Proteomes" id="UP000603865"/>
    </source>
</evidence>
<name>A0A918BVU2_9DEIO</name>
<dbReference type="Pfam" id="PF00011">
    <property type="entry name" value="HSP20"/>
    <property type="match status" value="1"/>
</dbReference>
<comment type="similarity">
    <text evidence="1 2">Belongs to the small heat shock protein (HSP20) family.</text>
</comment>
<dbReference type="CDD" id="cd06464">
    <property type="entry name" value="ACD_sHsps-like"/>
    <property type="match status" value="1"/>
</dbReference>
<reference evidence="4" key="2">
    <citation type="submission" date="2020-09" db="EMBL/GenBank/DDBJ databases">
        <authorList>
            <person name="Sun Q."/>
            <person name="Ohkuma M."/>
        </authorList>
    </citation>
    <scope>NUCLEOTIDE SEQUENCE</scope>
    <source>
        <strain evidence="4">JCM 31311</strain>
    </source>
</reference>
<dbReference type="SUPFAM" id="SSF49764">
    <property type="entry name" value="HSP20-like chaperones"/>
    <property type="match status" value="1"/>
</dbReference>
<evidence type="ECO:0000313" key="4">
    <source>
        <dbReference type="EMBL" id="GGQ95323.1"/>
    </source>
</evidence>
<dbReference type="InterPro" id="IPR031107">
    <property type="entry name" value="Small_HSP"/>
</dbReference>
<dbReference type="AlphaFoldDB" id="A0A918BVU2"/>
<reference evidence="4" key="1">
    <citation type="journal article" date="2014" name="Int. J. Syst. Evol. Microbiol.">
        <title>Complete genome sequence of Corynebacterium casei LMG S-19264T (=DSM 44701T), isolated from a smear-ripened cheese.</title>
        <authorList>
            <consortium name="US DOE Joint Genome Institute (JGI-PGF)"/>
            <person name="Walter F."/>
            <person name="Albersmeier A."/>
            <person name="Kalinowski J."/>
            <person name="Ruckert C."/>
        </authorList>
    </citation>
    <scope>NUCLEOTIDE SEQUENCE</scope>
    <source>
        <strain evidence="4">JCM 31311</strain>
    </source>
</reference>
<comment type="caution">
    <text evidence="4">The sequence shown here is derived from an EMBL/GenBank/DDBJ whole genome shotgun (WGS) entry which is preliminary data.</text>
</comment>
<dbReference type="PANTHER" id="PTHR11527">
    <property type="entry name" value="HEAT-SHOCK PROTEIN 20 FAMILY MEMBER"/>
    <property type="match status" value="1"/>
</dbReference>
<evidence type="ECO:0000256" key="1">
    <source>
        <dbReference type="PROSITE-ProRule" id="PRU00285"/>
    </source>
</evidence>
<dbReference type="InterPro" id="IPR002068">
    <property type="entry name" value="A-crystallin/Hsp20_dom"/>
</dbReference>
<protein>
    <recommendedName>
        <fullName evidence="3">SHSP domain-containing protein</fullName>
    </recommendedName>
</protein>
<dbReference type="InterPro" id="IPR008978">
    <property type="entry name" value="HSP20-like_chaperone"/>
</dbReference>
<keyword evidence="5" id="KW-1185">Reference proteome</keyword>
<dbReference type="PROSITE" id="PS01031">
    <property type="entry name" value="SHSP"/>
    <property type="match status" value="1"/>
</dbReference>